<evidence type="ECO:0000256" key="2">
    <source>
        <dbReference type="SAM" id="Coils"/>
    </source>
</evidence>
<dbReference type="SMART" id="SM00047">
    <property type="entry name" value="LYZ2"/>
    <property type="match status" value="1"/>
</dbReference>
<dbReference type="GO" id="GO:0004040">
    <property type="term" value="F:amidase activity"/>
    <property type="evidence" value="ECO:0007669"/>
    <property type="project" value="InterPro"/>
</dbReference>
<dbReference type="PANTHER" id="PTHR33308">
    <property type="entry name" value="PEPTIDOGLYCAN HYDROLASE FLGJ"/>
    <property type="match status" value="1"/>
</dbReference>
<dbReference type="InterPro" id="IPR051056">
    <property type="entry name" value="Glycosyl_Hydrolase_73"/>
</dbReference>
<dbReference type="InterPro" id="IPR002901">
    <property type="entry name" value="MGlyc_endo_b_GlcNAc-like_dom"/>
</dbReference>
<name>A0A6G4A268_9BACL</name>
<comment type="caution">
    <text evidence="4">The sequence shown here is derived from an EMBL/GenBank/DDBJ whole genome shotgun (WGS) entry which is preliminary data.</text>
</comment>
<sequence>MTRQQFIELLVPIAVKLRLNGSSIYPSVRIAQAILETGGNVNAWNNLVGYKVGSGKLTPYWNGDWVSRTTWEVVNGARYDKVPGDFRAYPTIEAGFRDQDLLFQSSRYSSVRQAADPDSQAAALQSSGYATDPAYATKLSRMIQIYQLKRYDEEVIHMLEELQKQVEALQKQVSALERMTSLDTIPQWAQAAVDAAASAGLIDTPSGGSHDFYRLLTVLHRKGIV</sequence>
<dbReference type="Gene3D" id="4.10.80.30">
    <property type="entry name" value="DNA polymerase, domain 6"/>
    <property type="match status" value="1"/>
</dbReference>
<feature type="coiled-coil region" evidence="2">
    <location>
        <begin position="152"/>
        <end position="179"/>
    </location>
</feature>
<keyword evidence="1" id="KW-0378">Hydrolase</keyword>
<gene>
    <name evidence="4" type="ORF">GK047_21015</name>
</gene>
<dbReference type="AlphaFoldDB" id="A0A6G4A268"/>
<protein>
    <submittedName>
        <fullName evidence="4">Muramidase (Flagellum-specific)</fullName>
    </submittedName>
</protein>
<dbReference type="Pfam" id="PF01832">
    <property type="entry name" value="Glucosaminidase"/>
    <property type="match status" value="1"/>
</dbReference>
<dbReference type="RefSeq" id="WP_163951354.1">
    <property type="nucleotide sequence ID" value="NZ_JAAIKC010000009.1"/>
</dbReference>
<dbReference type="PANTHER" id="PTHR33308:SF9">
    <property type="entry name" value="PEPTIDOGLYCAN HYDROLASE FLGJ"/>
    <property type="match status" value="1"/>
</dbReference>
<evidence type="ECO:0000259" key="3">
    <source>
        <dbReference type="SMART" id="SM00047"/>
    </source>
</evidence>
<reference evidence="4" key="1">
    <citation type="submission" date="2020-02" db="EMBL/GenBank/DDBJ databases">
        <authorList>
            <person name="Shen X.-R."/>
            <person name="Zhang Y.-X."/>
        </authorList>
    </citation>
    <scope>NUCLEOTIDE SEQUENCE</scope>
    <source>
        <strain evidence="4">SYP-B3998</strain>
    </source>
</reference>
<evidence type="ECO:0000256" key="1">
    <source>
        <dbReference type="ARBA" id="ARBA00022801"/>
    </source>
</evidence>
<accession>A0A6G4A268</accession>
<organism evidence="4">
    <name type="scientific">Paenibacillus sp. SYP-B3998</name>
    <dbReference type="NCBI Taxonomy" id="2678564"/>
    <lineage>
        <taxon>Bacteria</taxon>
        <taxon>Bacillati</taxon>
        <taxon>Bacillota</taxon>
        <taxon>Bacilli</taxon>
        <taxon>Bacillales</taxon>
        <taxon>Paenibacillaceae</taxon>
        <taxon>Paenibacillus</taxon>
    </lineage>
</organism>
<dbReference type="Gene3D" id="1.10.530.10">
    <property type="match status" value="1"/>
</dbReference>
<dbReference type="EMBL" id="JAAIKC010000009">
    <property type="protein sequence ID" value="NEW08482.1"/>
    <property type="molecule type" value="Genomic_DNA"/>
</dbReference>
<dbReference type="PRINTS" id="PR01002">
    <property type="entry name" value="FLGFLGJ"/>
</dbReference>
<keyword evidence="2" id="KW-0175">Coiled coil</keyword>
<proteinExistence type="predicted"/>
<evidence type="ECO:0000313" key="4">
    <source>
        <dbReference type="EMBL" id="NEW08482.1"/>
    </source>
</evidence>
<feature type="domain" description="Mannosyl-glycoprotein endo-beta-N-acetylglucosamidase-like" evidence="3">
    <location>
        <begin position="2"/>
        <end position="152"/>
    </location>
</feature>